<dbReference type="SUPFAM" id="SSF81301">
    <property type="entry name" value="Nucleotidyltransferase"/>
    <property type="match status" value="1"/>
</dbReference>
<dbReference type="Gene3D" id="1.10.3090.10">
    <property type="entry name" value="cca-adding enzyme, domain 2"/>
    <property type="match status" value="1"/>
</dbReference>
<gene>
    <name evidence="7" type="primary">pcnB</name>
    <name evidence="13" type="ORF">COB20_05525</name>
</gene>
<dbReference type="GO" id="GO:0003723">
    <property type="term" value="F:RNA binding"/>
    <property type="evidence" value="ECO:0007669"/>
    <property type="project" value="UniProtKB-UniRule"/>
</dbReference>
<feature type="region of interest" description="Disordered" evidence="9">
    <location>
        <begin position="427"/>
        <end position="453"/>
    </location>
</feature>
<keyword evidence="5 7" id="KW-0694">RNA-binding</keyword>
<dbReference type="PANTHER" id="PTHR43051:SF1">
    <property type="entry name" value="POLYNUCLEOTIDE ADENYLYLTRANSFERASE FAMILY PROTEIN"/>
    <property type="match status" value="1"/>
</dbReference>
<dbReference type="PANTHER" id="PTHR43051">
    <property type="entry name" value="POLYNUCLEOTIDE ADENYLYLTRANSFERASE FAMILY PROTEIN"/>
    <property type="match status" value="1"/>
</dbReference>
<dbReference type="HAMAP" id="MF_00957">
    <property type="entry name" value="PolyA_pol"/>
    <property type="match status" value="1"/>
</dbReference>
<evidence type="ECO:0000256" key="6">
    <source>
        <dbReference type="ARBA" id="ARBA00023163"/>
    </source>
</evidence>
<comment type="caution">
    <text evidence="13">The sequence shown here is derived from an EMBL/GenBank/DDBJ whole genome shotgun (WGS) entry which is preliminary data.</text>
</comment>
<comment type="similarity">
    <text evidence="7 8">Belongs to the tRNA nucleotidyltransferase/poly(A) polymerase family.</text>
</comment>
<evidence type="ECO:0000259" key="12">
    <source>
        <dbReference type="Pfam" id="PF12627"/>
    </source>
</evidence>
<keyword evidence="1 7" id="KW-0507">mRNA processing</keyword>
<dbReference type="EC" id="2.7.7.19" evidence="7"/>
<keyword evidence="6 7" id="KW-0804">Transcription</keyword>
<sequence length="453" mass="51739">MNQSTAASDLAGFENAAVLERDHHPISRKQISPNAVKVLYKLAEAGYHGFLVGGGVRDLLLGKSPKDFDIATDASPEQLKSLFRNARIIGRRFKIVHLRFGREIIEVTTFRAPHDSENKIADNVPRRRIQNQASAHSTAGMILRDNVYGNIDEDALRRDFTINALYYTIDKFRILDFSTGLDDLESKQIRMIGDPAERYKEDPVRMLRAIRFAAKLGFTIEEKTEKPIDELAHLLESISTARLFDETIKLMTGGDAEKTFELLRRYRPGVYLFGPTFRALEKLSGPPCKLVELALRNTDARLAAGKSVTPAFLFAALLWPVLQLRLEAQKSNQGNQHQLFQQLAQEVLMEQIQYTAVPKRFTIATKEIWELQSRLMRDNKRSIEGSFNHPRFRAAYDFLLLREEAGEDLGGRGEWWTQFQLGDTKQIIERASDEAAPSKKRRRRRRPKAKTEN</sequence>
<proteinExistence type="inferred from homology"/>
<evidence type="ECO:0000256" key="7">
    <source>
        <dbReference type="HAMAP-Rule" id="MF_00957"/>
    </source>
</evidence>
<feature type="active site" evidence="7">
    <location>
        <position position="69"/>
    </location>
</feature>
<name>A0A2A4X9B6_9GAMM</name>
<feature type="active site" evidence="7">
    <location>
        <position position="159"/>
    </location>
</feature>
<dbReference type="SUPFAM" id="SSF81891">
    <property type="entry name" value="Poly A polymerase C-terminal region-like"/>
    <property type="match status" value="1"/>
</dbReference>
<evidence type="ECO:0000259" key="11">
    <source>
        <dbReference type="Pfam" id="PF12626"/>
    </source>
</evidence>
<dbReference type="InterPro" id="IPR002646">
    <property type="entry name" value="PolA_pol_head_dom"/>
</dbReference>
<feature type="compositionally biased region" description="Basic residues" evidence="9">
    <location>
        <begin position="438"/>
        <end position="453"/>
    </location>
</feature>
<evidence type="ECO:0000259" key="10">
    <source>
        <dbReference type="Pfam" id="PF01743"/>
    </source>
</evidence>
<dbReference type="Pfam" id="PF12626">
    <property type="entry name" value="PolyA_pol_arg_C"/>
    <property type="match status" value="1"/>
</dbReference>
<evidence type="ECO:0000256" key="9">
    <source>
        <dbReference type="SAM" id="MobiDB-lite"/>
    </source>
</evidence>
<evidence type="ECO:0000313" key="14">
    <source>
        <dbReference type="Proteomes" id="UP000218767"/>
    </source>
</evidence>
<evidence type="ECO:0000256" key="8">
    <source>
        <dbReference type="RuleBase" id="RU003953"/>
    </source>
</evidence>
<reference evidence="14" key="1">
    <citation type="submission" date="2017-08" db="EMBL/GenBank/DDBJ databases">
        <title>A dynamic microbial community with high functional redundancy inhabits the cold, oxic subseafloor aquifer.</title>
        <authorList>
            <person name="Tully B.J."/>
            <person name="Wheat C.G."/>
            <person name="Glazer B.T."/>
            <person name="Huber J.A."/>
        </authorList>
    </citation>
    <scope>NUCLEOTIDE SEQUENCE [LARGE SCALE GENOMIC DNA]</scope>
</reference>
<feature type="domain" description="tRNA nucleotidyltransferase/poly(A) polymerase RNA and SrmB- binding" evidence="12">
    <location>
        <begin position="217"/>
        <end position="267"/>
    </location>
</feature>
<evidence type="ECO:0000256" key="3">
    <source>
        <dbReference type="ARBA" id="ARBA00022741"/>
    </source>
</evidence>
<evidence type="ECO:0000256" key="1">
    <source>
        <dbReference type="ARBA" id="ARBA00022664"/>
    </source>
</evidence>
<comment type="function">
    <text evidence="7">Adds poly(A) tail to the 3' end of many RNAs, which usually targets these RNAs for decay. Plays a significant role in the global control of gene expression, through influencing the rate of transcript degradation, and in the general RNA quality control.</text>
</comment>
<dbReference type="NCBIfam" id="TIGR01942">
    <property type="entry name" value="pcnB"/>
    <property type="match status" value="1"/>
</dbReference>
<dbReference type="EMBL" id="NVUL01000022">
    <property type="protein sequence ID" value="PCI79076.1"/>
    <property type="molecule type" value="Genomic_DNA"/>
</dbReference>
<dbReference type="Pfam" id="PF12627">
    <property type="entry name" value="PolyA_pol_RNAbd"/>
    <property type="match status" value="1"/>
</dbReference>
<dbReference type="GO" id="GO:0006397">
    <property type="term" value="P:mRNA processing"/>
    <property type="evidence" value="ECO:0007669"/>
    <property type="project" value="UniProtKB-KW"/>
</dbReference>
<feature type="domain" description="Polymerase A arginine-rich C-terminal" evidence="11">
    <location>
        <begin position="336"/>
        <end position="447"/>
    </location>
</feature>
<organism evidence="13 14">
    <name type="scientific">SAR86 cluster bacterium</name>
    <dbReference type="NCBI Taxonomy" id="2030880"/>
    <lineage>
        <taxon>Bacteria</taxon>
        <taxon>Pseudomonadati</taxon>
        <taxon>Pseudomonadota</taxon>
        <taxon>Gammaproteobacteria</taxon>
        <taxon>SAR86 cluster</taxon>
    </lineage>
</organism>
<dbReference type="InterPro" id="IPR043519">
    <property type="entry name" value="NT_sf"/>
</dbReference>
<comment type="catalytic activity">
    <reaction evidence="7">
        <text>RNA(n) + ATP = RNA(n)-3'-adenine ribonucleotide + diphosphate</text>
        <dbReference type="Rhea" id="RHEA:11332"/>
        <dbReference type="Rhea" id="RHEA-COMP:14527"/>
        <dbReference type="Rhea" id="RHEA-COMP:17347"/>
        <dbReference type="ChEBI" id="CHEBI:30616"/>
        <dbReference type="ChEBI" id="CHEBI:33019"/>
        <dbReference type="ChEBI" id="CHEBI:140395"/>
        <dbReference type="ChEBI" id="CHEBI:173115"/>
        <dbReference type="EC" id="2.7.7.19"/>
    </reaction>
</comment>
<feature type="active site" evidence="7">
    <location>
        <position position="67"/>
    </location>
</feature>
<evidence type="ECO:0000256" key="5">
    <source>
        <dbReference type="ARBA" id="ARBA00022884"/>
    </source>
</evidence>
<evidence type="ECO:0000256" key="4">
    <source>
        <dbReference type="ARBA" id="ARBA00022840"/>
    </source>
</evidence>
<accession>A0A2A4X9B6</accession>
<keyword evidence="3 7" id="KW-0547">Nucleotide-binding</keyword>
<protein>
    <recommendedName>
        <fullName evidence="7">Poly(A) polymerase I</fullName>
        <shortName evidence="7">PAP I</shortName>
        <ecNumber evidence="7">2.7.7.19</ecNumber>
    </recommendedName>
</protein>
<dbReference type="CDD" id="cd05398">
    <property type="entry name" value="NT_ClassII-CCAase"/>
    <property type="match status" value="1"/>
</dbReference>
<keyword evidence="2 7" id="KW-0808">Transferase</keyword>
<dbReference type="InterPro" id="IPR010206">
    <property type="entry name" value="PolA_pol_I"/>
</dbReference>
<dbReference type="Gene3D" id="3.30.460.10">
    <property type="entry name" value="Beta Polymerase, domain 2"/>
    <property type="match status" value="1"/>
</dbReference>
<dbReference type="InterPro" id="IPR025866">
    <property type="entry name" value="PolyA_pol_arg_C_dom"/>
</dbReference>
<dbReference type="GO" id="GO:0005524">
    <property type="term" value="F:ATP binding"/>
    <property type="evidence" value="ECO:0007669"/>
    <property type="project" value="UniProtKB-UniRule"/>
</dbReference>
<evidence type="ECO:0000256" key="2">
    <source>
        <dbReference type="ARBA" id="ARBA00022679"/>
    </source>
</evidence>
<feature type="compositionally biased region" description="Basic and acidic residues" evidence="9">
    <location>
        <begin position="427"/>
        <end position="437"/>
    </location>
</feature>
<evidence type="ECO:0000313" key="13">
    <source>
        <dbReference type="EMBL" id="PCI79076.1"/>
    </source>
</evidence>
<dbReference type="InterPro" id="IPR032828">
    <property type="entry name" value="PolyA_RNA-bd"/>
</dbReference>
<keyword evidence="4 7" id="KW-0067">ATP-binding</keyword>
<feature type="domain" description="Poly A polymerase head" evidence="10">
    <location>
        <begin position="50"/>
        <end position="190"/>
    </location>
</feature>
<dbReference type="GO" id="GO:1990817">
    <property type="term" value="F:poly(A) RNA polymerase activity"/>
    <property type="evidence" value="ECO:0007669"/>
    <property type="project" value="UniProtKB-UniRule"/>
</dbReference>
<dbReference type="InterPro" id="IPR052191">
    <property type="entry name" value="tRNA_ntf/polyA_polymerase_I"/>
</dbReference>
<dbReference type="GO" id="GO:0043633">
    <property type="term" value="P:polyadenylation-dependent RNA catabolic process"/>
    <property type="evidence" value="ECO:0007669"/>
    <property type="project" value="InterPro"/>
</dbReference>
<dbReference type="Proteomes" id="UP000218767">
    <property type="component" value="Unassembled WGS sequence"/>
</dbReference>
<dbReference type="Pfam" id="PF01743">
    <property type="entry name" value="PolyA_pol"/>
    <property type="match status" value="1"/>
</dbReference>
<dbReference type="AlphaFoldDB" id="A0A2A4X9B6"/>